<evidence type="ECO:0000256" key="1">
    <source>
        <dbReference type="SAM" id="MobiDB-lite"/>
    </source>
</evidence>
<evidence type="ECO:0000313" key="4">
    <source>
        <dbReference type="EMBL" id="PZO71408.1"/>
    </source>
</evidence>
<dbReference type="EMBL" id="QFMX01000063">
    <property type="protein sequence ID" value="PZO71408.1"/>
    <property type="molecule type" value="Genomic_DNA"/>
</dbReference>
<dbReference type="Proteomes" id="UP000249555">
    <property type="component" value="Unassembled WGS sequence"/>
</dbReference>
<dbReference type="AlphaFoldDB" id="A0A2W5ATV1"/>
<protein>
    <submittedName>
        <fullName evidence="4">Terminase</fullName>
    </submittedName>
</protein>
<dbReference type="Gene3D" id="3.40.50.300">
    <property type="entry name" value="P-loop containing nucleotide triphosphate hydrolases"/>
    <property type="match status" value="1"/>
</dbReference>
<dbReference type="Pfam" id="PF20454">
    <property type="entry name" value="GpA_nuclease"/>
    <property type="match status" value="1"/>
</dbReference>
<feature type="region of interest" description="Disordered" evidence="1">
    <location>
        <begin position="210"/>
        <end position="234"/>
    </location>
</feature>
<dbReference type="GO" id="GO:0016887">
    <property type="term" value="F:ATP hydrolysis activity"/>
    <property type="evidence" value="ECO:0007669"/>
    <property type="project" value="InterPro"/>
</dbReference>
<dbReference type="PANTHER" id="PTHR34413:SF2">
    <property type="entry name" value="PROPHAGE TAIL FIBER ASSEMBLY PROTEIN HOMOLOG TFAE-RELATED"/>
    <property type="match status" value="1"/>
</dbReference>
<accession>A0A2W5ATV1</accession>
<evidence type="ECO:0000313" key="5">
    <source>
        <dbReference type="Proteomes" id="UP000249555"/>
    </source>
</evidence>
<organism evidence="4 5">
    <name type="scientific">Sphingomonas taxi</name>
    <dbReference type="NCBI Taxonomy" id="1549858"/>
    <lineage>
        <taxon>Bacteria</taxon>
        <taxon>Pseudomonadati</taxon>
        <taxon>Pseudomonadota</taxon>
        <taxon>Alphaproteobacteria</taxon>
        <taxon>Sphingomonadales</taxon>
        <taxon>Sphingomonadaceae</taxon>
        <taxon>Sphingomonas</taxon>
    </lineage>
</organism>
<name>A0A2W5ATV1_9SPHN</name>
<feature type="non-terminal residue" evidence="4">
    <location>
        <position position="402"/>
    </location>
</feature>
<dbReference type="InterPro" id="IPR046453">
    <property type="entry name" value="GpA_ATPase"/>
</dbReference>
<dbReference type="InterPro" id="IPR027417">
    <property type="entry name" value="P-loop_NTPase"/>
</dbReference>
<proteinExistence type="predicted"/>
<dbReference type="InterPro" id="IPR046454">
    <property type="entry name" value="GpA_endonuclease"/>
</dbReference>
<evidence type="ECO:0000259" key="3">
    <source>
        <dbReference type="Pfam" id="PF20454"/>
    </source>
</evidence>
<evidence type="ECO:0000259" key="2">
    <source>
        <dbReference type="Pfam" id="PF05876"/>
    </source>
</evidence>
<comment type="caution">
    <text evidence="4">The sequence shown here is derived from an EMBL/GenBank/DDBJ whole genome shotgun (WGS) entry which is preliminary data.</text>
</comment>
<dbReference type="GO" id="GO:0004519">
    <property type="term" value="F:endonuclease activity"/>
    <property type="evidence" value="ECO:0007669"/>
    <property type="project" value="InterPro"/>
</dbReference>
<dbReference type="InterPro" id="IPR051220">
    <property type="entry name" value="TFA_Chaperone"/>
</dbReference>
<gene>
    <name evidence="4" type="ORF">DI640_14430</name>
</gene>
<reference evidence="4 5" key="1">
    <citation type="submission" date="2017-08" db="EMBL/GenBank/DDBJ databases">
        <title>Infants hospitalized years apart are colonized by the same room-sourced microbial strains.</title>
        <authorList>
            <person name="Brooks B."/>
            <person name="Olm M.R."/>
            <person name="Firek B.A."/>
            <person name="Baker R."/>
            <person name="Thomas B.C."/>
            <person name="Morowitz M.J."/>
            <person name="Banfield J.F."/>
        </authorList>
    </citation>
    <scope>NUCLEOTIDE SEQUENCE [LARGE SCALE GENOMIC DNA]</scope>
    <source>
        <strain evidence="4">S2_018_000_R3_119</strain>
    </source>
</reference>
<feature type="domain" description="Phage terminase large subunit GpA ATPase" evidence="2">
    <location>
        <begin position="44"/>
        <end position="315"/>
    </location>
</feature>
<feature type="domain" description="Terminase large subunit GpA endonuclease" evidence="3">
    <location>
        <begin position="337"/>
        <end position="394"/>
    </location>
</feature>
<sequence length="402" mass="44466">MATHATARSIRNDVAMMLRPPRRILVSDGAKALRVNAGTGTGNPWDASTTPYMVKPLNATASRLHEAVVFVGPARSGKTLALIEGCLAHTITCDPADVMVIQSTKDAAEDYSKTRISRAIRGSPDLLKQLSPRAHDDNVLMKFFRSGMSLRLGWPSLSVLSGKDVKRVLMTDVDNFTGDLGIDEAFGLAMKRCQTFMSGGIVVAESSPATDYTDGQWRPNPERPHEAPPAGGIASLHNRGDRHRWYWPCMECGEYFQAAPGYDLFRLPPEQELLERVQVDDMLALSRRLSIVYCPHCKVGLEDRWKDTMNLRGDWVGEGQVIHPDGSIDGDTIESRTRSYYLGGVAAAFQSWESLIERYLQALKVYAKTGEEKPLKTTYNVDAALNYVPMAARSDNNPSDMQ</sequence>
<dbReference type="Pfam" id="PF05876">
    <property type="entry name" value="GpA_ATPase"/>
    <property type="match status" value="1"/>
</dbReference>
<dbReference type="PANTHER" id="PTHR34413">
    <property type="entry name" value="PROPHAGE TAIL FIBER ASSEMBLY PROTEIN HOMOLOG TFAE-RELATED-RELATED"/>
    <property type="match status" value="1"/>
</dbReference>